<keyword evidence="6" id="KW-1185">Reference proteome</keyword>
<organism evidence="5 6">
    <name type="scientific">Rapidithrix thailandica</name>
    <dbReference type="NCBI Taxonomy" id="413964"/>
    <lineage>
        <taxon>Bacteria</taxon>
        <taxon>Pseudomonadati</taxon>
        <taxon>Bacteroidota</taxon>
        <taxon>Cytophagia</taxon>
        <taxon>Cytophagales</taxon>
        <taxon>Flammeovirgaceae</taxon>
        <taxon>Rapidithrix</taxon>
    </lineage>
</organism>
<evidence type="ECO:0000313" key="5">
    <source>
        <dbReference type="EMBL" id="MEN7551249.1"/>
    </source>
</evidence>
<evidence type="ECO:0000313" key="6">
    <source>
        <dbReference type="Proteomes" id="UP001403385"/>
    </source>
</evidence>
<dbReference type="InterPro" id="IPR003829">
    <property type="entry name" value="Pirin_N_dom"/>
</dbReference>
<reference evidence="5 6" key="1">
    <citation type="submission" date="2024-04" db="EMBL/GenBank/DDBJ databases">
        <title>Novel genus in family Flammeovirgaceae.</title>
        <authorList>
            <person name="Nguyen T.H."/>
            <person name="Vuong T.Q."/>
            <person name="Le H."/>
            <person name="Kim S.-G."/>
        </authorList>
    </citation>
    <scope>NUCLEOTIDE SEQUENCE [LARGE SCALE GENOMIC DNA]</scope>
    <source>
        <strain evidence="5 6">JCM 23209</strain>
    </source>
</reference>
<sequence>MDRKKFLKKSFFSSLAATLAPSLLKGSSTGTTGSRKEIIGHNHLPNQEKTTMNTVLHKADTRGFANHGWLRSHHSFSFANYYNADRMGFGTLRVLNDDRVAGGRGFGRHPHDNMEIISIPLSGDLEHKDSMGNTTVIKEGDIQVMSAGTGIFHSEYNKNADKEVKFLQIWVFPNQRNVTPRYDQIPISDLKTDNQFYQVLSPTPDDQGVWIHQNAWFHIGDLEAGRNATYSLKAPSQNGVYAFVLEGDVSIGEQTLNPRDGYGLWDIENLEVKAQSKARVLLMEVPMH</sequence>
<gene>
    <name evidence="5" type="ORF">AAG747_25245</name>
</gene>
<feature type="domain" description="Quercetin 2,3-dioxygenase C-terminal cupin" evidence="4">
    <location>
        <begin position="199"/>
        <end position="285"/>
    </location>
</feature>
<dbReference type="PANTHER" id="PTHR43212:SF3">
    <property type="entry name" value="QUERCETIN 2,3-DIOXYGENASE"/>
    <property type="match status" value="1"/>
</dbReference>
<name>A0AAW9S239_9BACT</name>
<dbReference type="InterPro" id="IPR012093">
    <property type="entry name" value="Pirin"/>
</dbReference>
<dbReference type="AlphaFoldDB" id="A0AAW9S239"/>
<dbReference type="CDD" id="cd02910">
    <property type="entry name" value="cupin_Yhhw_N"/>
    <property type="match status" value="1"/>
</dbReference>
<dbReference type="Proteomes" id="UP001403385">
    <property type="component" value="Unassembled WGS sequence"/>
</dbReference>
<dbReference type="Pfam" id="PF17954">
    <property type="entry name" value="Pirin_C_2"/>
    <property type="match status" value="1"/>
</dbReference>
<dbReference type="InterPro" id="IPR041602">
    <property type="entry name" value="Quercetinase_C"/>
</dbReference>
<evidence type="ECO:0000259" key="3">
    <source>
        <dbReference type="Pfam" id="PF02678"/>
    </source>
</evidence>
<accession>A0AAW9S239</accession>
<dbReference type="SUPFAM" id="SSF51182">
    <property type="entry name" value="RmlC-like cupins"/>
    <property type="match status" value="1"/>
</dbReference>
<dbReference type="Gene3D" id="2.60.120.10">
    <property type="entry name" value="Jelly Rolls"/>
    <property type="match status" value="2"/>
</dbReference>
<dbReference type="Pfam" id="PF02678">
    <property type="entry name" value="Pirin"/>
    <property type="match status" value="1"/>
</dbReference>
<comment type="caution">
    <text evidence="5">The sequence shown here is derived from an EMBL/GenBank/DDBJ whole genome shotgun (WGS) entry which is preliminary data.</text>
</comment>
<dbReference type="InterPro" id="IPR011051">
    <property type="entry name" value="RmlC_Cupin_sf"/>
</dbReference>
<evidence type="ECO:0000259" key="4">
    <source>
        <dbReference type="Pfam" id="PF17954"/>
    </source>
</evidence>
<dbReference type="PANTHER" id="PTHR43212">
    <property type="entry name" value="QUERCETIN 2,3-DIOXYGENASE"/>
    <property type="match status" value="1"/>
</dbReference>
<dbReference type="InterPro" id="IPR014710">
    <property type="entry name" value="RmlC-like_jellyroll"/>
</dbReference>
<comment type="similarity">
    <text evidence="1 2">Belongs to the pirin family.</text>
</comment>
<evidence type="ECO:0000256" key="2">
    <source>
        <dbReference type="RuleBase" id="RU003457"/>
    </source>
</evidence>
<feature type="domain" description="Pirin N-terminal" evidence="3">
    <location>
        <begin position="62"/>
        <end position="171"/>
    </location>
</feature>
<dbReference type="EMBL" id="JBDKWZ010000020">
    <property type="protein sequence ID" value="MEN7551249.1"/>
    <property type="molecule type" value="Genomic_DNA"/>
</dbReference>
<evidence type="ECO:0000256" key="1">
    <source>
        <dbReference type="ARBA" id="ARBA00008416"/>
    </source>
</evidence>
<protein>
    <submittedName>
        <fullName evidence="5">Pirin family protein</fullName>
    </submittedName>
</protein>
<proteinExistence type="inferred from homology"/>